<proteinExistence type="predicted"/>
<dbReference type="SUPFAM" id="SSF54593">
    <property type="entry name" value="Glyoxalase/Bleomycin resistance protein/Dihydroxybiphenyl dioxygenase"/>
    <property type="match status" value="1"/>
</dbReference>
<dbReference type="EMBL" id="JBEPIJ010000014">
    <property type="protein sequence ID" value="MES0874735.1"/>
    <property type="molecule type" value="Genomic_DNA"/>
</dbReference>
<dbReference type="Proteomes" id="UP001465331">
    <property type="component" value="Unassembled WGS sequence"/>
</dbReference>
<accession>A0ABV2ADD2</accession>
<dbReference type="RefSeq" id="WP_352890084.1">
    <property type="nucleotide sequence ID" value="NZ_JBEPIJ010000014.1"/>
</dbReference>
<sequence length="179" mass="19571">MKPIVPCLAFADAEQTEQAVRTYIDLFRTVFGHAEELARSTFSQAEIDTVQRVHGLSPDQLPGSAGAVKTIRFHLNGMELLALNGGGYFGKFHESFSLYVNCETQAQIDRLHEALSAGGEVQPCGWVKDRFGVSWQIVPEVVLAIDEGTDRAAAERMNVTMLGMTKLDQARLQEAAGTS</sequence>
<evidence type="ECO:0000259" key="1">
    <source>
        <dbReference type="Pfam" id="PF06983"/>
    </source>
</evidence>
<dbReference type="CDD" id="cd06588">
    <property type="entry name" value="PhnB_like"/>
    <property type="match status" value="1"/>
</dbReference>
<protein>
    <submittedName>
        <fullName evidence="2">VOC family protein</fullName>
    </submittedName>
</protein>
<dbReference type="PIRSF" id="PIRSF021700">
    <property type="entry name" value="3_dmu_93_MTrfase"/>
    <property type="match status" value="1"/>
</dbReference>
<evidence type="ECO:0000313" key="2">
    <source>
        <dbReference type="EMBL" id="MES0874735.1"/>
    </source>
</evidence>
<dbReference type="InterPro" id="IPR028973">
    <property type="entry name" value="PhnB-like"/>
</dbReference>
<keyword evidence="3" id="KW-1185">Reference proteome</keyword>
<dbReference type="Pfam" id="PF06983">
    <property type="entry name" value="3-dmu-9_3-mt"/>
    <property type="match status" value="1"/>
</dbReference>
<feature type="domain" description="PhnB-like" evidence="1">
    <location>
        <begin position="27"/>
        <end position="138"/>
    </location>
</feature>
<dbReference type="PANTHER" id="PTHR33990">
    <property type="entry name" value="PROTEIN YJDN-RELATED"/>
    <property type="match status" value="1"/>
</dbReference>
<comment type="caution">
    <text evidence="2">The sequence shown here is derived from an EMBL/GenBank/DDBJ whole genome shotgun (WGS) entry which is preliminary data.</text>
</comment>
<gene>
    <name evidence="2" type="ORF">ABSH63_12055</name>
</gene>
<dbReference type="InterPro" id="IPR009725">
    <property type="entry name" value="3_dmu_93_MTrfase"/>
</dbReference>
<dbReference type="InterPro" id="IPR029068">
    <property type="entry name" value="Glyas_Bleomycin-R_OHBP_Dase"/>
</dbReference>
<evidence type="ECO:0000313" key="3">
    <source>
        <dbReference type="Proteomes" id="UP001465331"/>
    </source>
</evidence>
<name>A0ABV2ADD2_9GAMM</name>
<dbReference type="Gene3D" id="3.10.180.10">
    <property type="entry name" value="2,3-Dihydroxybiphenyl 1,2-Dioxygenase, domain 1"/>
    <property type="match status" value="1"/>
</dbReference>
<reference evidence="2 3" key="1">
    <citation type="submission" date="2024-06" db="EMBL/GenBank/DDBJ databases">
        <authorList>
            <person name="Li Z."/>
            <person name="Jiang Y."/>
        </authorList>
    </citation>
    <scope>NUCLEOTIDE SEQUENCE [LARGE SCALE GENOMIC DNA]</scope>
    <source>
        <strain evidence="2 3">HSW-8</strain>
    </source>
</reference>
<organism evidence="2 3">
    <name type="scientific">Sinimarinibacterium thermocellulolyticum</name>
    <dbReference type="NCBI Taxonomy" id="3170016"/>
    <lineage>
        <taxon>Bacteria</taxon>
        <taxon>Pseudomonadati</taxon>
        <taxon>Pseudomonadota</taxon>
        <taxon>Gammaproteobacteria</taxon>
        <taxon>Nevskiales</taxon>
        <taxon>Nevskiaceae</taxon>
        <taxon>Sinimarinibacterium</taxon>
    </lineage>
</organism>